<proteinExistence type="inferred from homology"/>
<evidence type="ECO:0000313" key="10">
    <source>
        <dbReference type="EMBL" id="CAG9334234.1"/>
    </source>
</evidence>
<dbReference type="InterPro" id="IPR018200">
    <property type="entry name" value="USP_CS"/>
</dbReference>
<dbReference type="InterPro" id="IPR006615">
    <property type="entry name" value="Pept_C19_DUSP"/>
</dbReference>
<evidence type="ECO:0000256" key="1">
    <source>
        <dbReference type="ARBA" id="ARBA00000707"/>
    </source>
</evidence>
<organism evidence="10 11">
    <name type="scientific">Blepharisma stoltei</name>
    <dbReference type="NCBI Taxonomy" id="1481888"/>
    <lineage>
        <taxon>Eukaryota</taxon>
        <taxon>Sar</taxon>
        <taxon>Alveolata</taxon>
        <taxon>Ciliophora</taxon>
        <taxon>Postciliodesmatophora</taxon>
        <taxon>Heterotrichea</taxon>
        <taxon>Heterotrichida</taxon>
        <taxon>Blepharismidae</taxon>
        <taxon>Blepharisma</taxon>
    </lineage>
</organism>
<dbReference type="GO" id="GO:0016579">
    <property type="term" value="P:protein deubiquitination"/>
    <property type="evidence" value="ECO:0007669"/>
    <property type="project" value="InterPro"/>
</dbReference>
<dbReference type="Gene3D" id="3.90.70.10">
    <property type="entry name" value="Cysteine proteinases"/>
    <property type="match status" value="2"/>
</dbReference>
<reference evidence="10" key="1">
    <citation type="submission" date="2021-09" db="EMBL/GenBank/DDBJ databases">
        <authorList>
            <consortium name="AG Swart"/>
            <person name="Singh M."/>
            <person name="Singh A."/>
            <person name="Seah K."/>
            <person name="Emmerich C."/>
        </authorList>
    </citation>
    <scope>NUCLEOTIDE SEQUENCE</scope>
    <source>
        <strain evidence="10">ATCC30299</strain>
    </source>
</reference>
<dbReference type="EC" id="3.4.19.12" evidence="7"/>
<dbReference type="InterPro" id="IPR035927">
    <property type="entry name" value="DUSP-like_sf"/>
</dbReference>
<evidence type="ECO:0000259" key="9">
    <source>
        <dbReference type="PROSITE" id="PS51283"/>
    </source>
</evidence>
<dbReference type="InterPro" id="IPR050185">
    <property type="entry name" value="Ub_carboxyl-term_hydrolase"/>
</dbReference>
<evidence type="ECO:0000256" key="2">
    <source>
        <dbReference type="ARBA" id="ARBA00009085"/>
    </source>
</evidence>
<dbReference type="PANTHER" id="PTHR21646">
    <property type="entry name" value="UBIQUITIN CARBOXYL-TERMINAL HYDROLASE"/>
    <property type="match status" value="1"/>
</dbReference>
<dbReference type="SUPFAM" id="SSF143791">
    <property type="entry name" value="DUSP-like"/>
    <property type="match status" value="1"/>
</dbReference>
<evidence type="ECO:0000256" key="7">
    <source>
        <dbReference type="RuleBase" id="RU366025"/>
    </source>
</evidence>
<feature type="domain" description="USP" evidence="8">
    <location>
        <begin position="351"/>
        <end position="936"/>
    </location>
</feature>
<evidence type="ECO:0000259" key="8">
    <source>
        <dbReference type="PROSITE" id="PS50235"/>
    </source>
</evidence>
<dbReference type="PROSITE" id="PS00972">
    <property type="entry name" value="USP_1"/>
    <property type="match status" value="1"/>
</dbReference>
<dbReference type="CDD" id="cd02674">
    <property type="entry name" value="Peptidase_C19R"/>
    <property type="match status" value="1"/>
</dbReference>
<dbReference type="InterPro" id="IPR028889">
    <property type="entry name" value="USP"/>
</dbReference>
<dbReference type="GO" id="GO:0006508">
    <property type="term" value="P:proteolysis"/>
    <property type="evidence" value="ECO:0007669"/>
    <property type="project" value="UniProtKB-KW"/>
</dbReference>
<feature type="domain" description="DUSP" evidence="9">
    <location>
        <begin position="5"/>
        <end position="126"/>
    </location>
</feature>
<dbReference type="SUPFAM" id="SSF54001">
    <property type="entry name" value="Cysteine proteinases"/>
    <property type="match status" value="1"/>
</dbReference>
<gene>
    <name evidence="10" type="ORF">BSTOLATCC_MIC60854</name>
</gene>
<name>A0AAU9K6Y7_9CILI</name>
<evidence type="ECO:0000256" key="4">
    <source>
        <dbReference type="ARBA" id="ARBA00022786"/>
    </source>
</evidence>
<evidence type="ECO:0000313" key="11">
    <source>
        <dbReference type="Proteomes" id="UP001162131"/>
    </source>
</evidence>
<dbReference type="PROSITE" id="PS51283">
    <property type="entry name" value="DUSP"/>
    <property type="match status" value="1"/>
</dbReference>
<keyword evidence="5 7" id="KW-0378">Hydrolase</keyword>
<comment type="caution">
    <text evidence="10">The sequence shown here is derived from an EMBL/GenBank/DDBJ whole genome shotgun (WGS) entry which is preliminary data.</text>
</comment>
<dbReference type="PROSITE" id="PS00973">
    <property type="entry name" value="USP_2"/>
    <property type="match status" value="1"/>
</dbReference>
<dbReference type="SMART" id="SM00695">
    <property type="entry name" value="DUSP"/>
    <property type="match status" value="1"/>
</dbReference>
<dbReference type="Pfam" id="PF06337">
    <property type="entry name" value="DUSP"/>
    <property type="match status" value="1"/>
</dbReference>
<keyword evidence="3 7" id="KW-0645">Protease</keyword>
<keyword evidence="6 7" id="KW-0788">Thiol protease</keyword>
<comment type="similarity">
    <text evidence="2 7">Belongs to the peptidase C19 family.</text>
</comment>
<protein>
    <recommendedName>
        <fullName evidence="7">Ubiquitin carboxyl-terminal hydrolase</fullName>
        <ecNumber evidence="7">3.4.19.12</ecNumber>
    </recommendedName>
</protein>
<dbReference type="GO" id="GO:0004843">
    <property type="term" value="F:cysteine-type deubiquitinase activity"/>
    <property type="evidence" value="ECO:0007669"/>
    <property type="project" value="UniProtKB-UniRule"/>
</dbReference>
<dbReference type="InterPro" id="IPR001394">
    <property type="entry name" value="Peptidase_C19_UCH"/>
</dbReference>
<dbReference type="Pfam" id="PF00443">
    <property type="entry name" value="UCH"/>
    <property type="match status" value="1"/>
</dbReference>
<dbReference type="PANTHER" id="PTHR21646:SF24">
    <property type="entry name" value="UBIQUITIN CARBOXYL-TERMINAL HYDROLASE"/>
    <property type="match status" value="1"/>
</dbReference>
<dbReference type="Proteomes" id="UP001162131">
    <property type="component" value="Unassembled WGS sequence"/>
</dbReference>
<keyword evidence="4 7" id="KW-0833">Ubl conjugation pathway</keyword>
<sequence>MSSNFDTDQALEVMKWLKGEDDGVQRYRGMPFANTEWFIIDNVWLKKWKKLAGFLQEDLDVQSLGEIDNSDLIDNSDDVWKERDEVVLKNTLALAIDYEIIPRKAWKYFSEKYGCKDGSEISRKSIEISGSETQVEVKYKPIKTIVWRGNNWETDNPVTIFISRKAWIRDFRHKFRRIMREKIQSLIDDDDMKIWKLDPTVSLADLKNLAKADHLPIKFPGKSLDTNEVIEESEIADEDIILIEVRKFSLEWTFAKETPAKRCESCRTEISSWVECKCKKFLYCNEECKKRDSKFHWCDGAISNNQYSYQSQNNNYYSSYSSNPYSSSPYRYNQPEQKVLARTSSSKLGIVGLQNLGNTCFMNSGLQCVSNTYVLTEHLLSDKYLNEINRSNPMGTGGALVQDYAALVKDMWYGSSSSVSPWNFKRALGRFAPQFSGFNQHDSQEMVSFLLDGIHEDLNLVKAKPYVSELKTAELSETEIANLFWSNHISRNQSIIVDHMHGQYRSEVECPDCFKKSLAFDPFLMLTLPIPSNQQTSLDLVFIPYNSQSAIKIRIQVKENAYFKEVKHEVSRLLSINPNCIVLAELSHGYNIERFIDDDERVLKNAQPYAYQTPEITNDDCVVQISFIKETRYLFSSSSPAGFQRFIVLNKNSTIENLHHAIFEFVANIGNIELYPNLREKFNQSMPSLIGGRDSDIFSLKLINPYQKKNYYGKVKQCPYCLQTKCNSCPLPYTEEPLINYFEKSNEKILKVEVTFSKNIGFSLITLSSIETHVSCQENIKPRSTRVTLYDCLHQFSQPEKLDQDNTTYCSKCEGHKRGLKKMDIYKLPNILIIHLKRFKHSQYSYNSKNDKLVEFPVEGLDMGRFSITRGDWIYDLYAISNHYGSLDGGHYTAYAKNHENGRWYEFDDSHVSPISEPVENTLIKSSAYVLFYKKR</sequence>
<comment type="catalytic activity">
    <reaction evidence="1 7">
        <text>Thiol-dependent hydrolysis of ester, thioester, amide, peptide and isopeptide bonds formed by the C-terminal Gly of ubiquitin (a 76-residue protein attached to proteins as an intracellular targeting signal).</text>
        <dbReference type="EC" id="3.4.19.12"/>
    </reaction>
</comment>
<dbReference type="EMBL" id="CAJZBQ010000058">
    <property type="protein sequence ID" value="CAG9334234.1"/>
    <property type="molecule type" value="Genomic_DNA"/>
</dbReference>
<dbReference type="AlphaFoldDB" id="A0AAU9K6Y7"/>
<dbReference type="Gene3D" id="3.30.2230.10">
    <property type="entry name" value="DUSP-like"/>
    <property type="match status" value="1"/>
</dbReference>
<evidence type="ECO:0000256" key="3">
    <source>
        <dbReference type="ARBA" id="ARBA00022670"/>
    </source>
</evidence>
<evidence type="ECO:0000256" key="5">
    <source>
        <dbReference type="ARBA" id="ARBA00022801"/>
    </source>
</evidence>
<dbReference type="PROSITE" id="PS50235">
    <property type="entry name" value="USP_3"/>
    <property type="match status" value="1"/>
</dbReference>
<keyword evidence="11" id="KW-1185">Reference proteome</keyword>
<evidence type="ECO:0000256" key="6">
    <source>
        <dbReference type="ARBA" id="ARBA00022807"/>
    </source>
</evidence>
<dbReference type="InterPro" id="IPR038765">
    <property type="entry name" value="Papain-like_cys_pep_sf"/>
</dbReference>
<accession>A0AAU9K6Y7</accession>